<sequence>MPQSKLGVTEKVTATLPPGEGGWKTESLDKLACPKKQVVVRQSKLVEASRKKGRAGESFGSRLPGMGFRQLPGLGLGRIGPERRIAESI</sequence>
<reference evidence="2" key="1">
    <citation type="journal article" date="2017" name="Plant J.">
        <title>The pomegranate (Punica granatum L.) genome and the genomics of punicalagin biosynthesis.</title>
        <authorList>
            <person name="Qin G."/>
            <person name="Xu C."/>
            <person name="Ming R."/>
            <person name="Tang H."/>
            <person name="Guyot R."/>
            <person name="Kramer E.M."/>
            <person name="Hu Y."/>
            <person name="Yi X."/>
            <person name="Qi Y."/>
            <person name="Xu X."/>
            <person name="Gao Z."/>
            <person name="Pan H."/>
            <person name="Jian J."/>
            <person name="Tian Y."/>
            <person name="Yue Z."/>
            <person name="Xu Y."/>
        </authorList>
    </citation>
    <scope>NUCLEOTIDE SEQUENCE [LARGE SCALE GENOMIC DNA]</scope>
    <source>
        <strain evidence="2">cv. Dabenzi</strain>
    </source>
</reference>
<dbReference type="Proteomes" id="UP000197138">
    <property type="component" value="Unassembled WGS sequence"/>
</dbReference>
<evidence type="ECO:0000313" key="2">
    <source>
        <dbReference type="Proteomes" id="UP000197138"/>
    </source>
</evidence>
<gene>
    <name evidence="1" type="ORF">CDL15_Pgr021528</name>
</gene>
<comment type="caution">
    <text evidence="1">The sequence shown here is derived from an EMBL/GenBank/DDBJ whole genome shotgun (WGS) entry which is preliminary data.</text>
</comment>
<dbReference type="AlphaFoldDB" id="A0A218XPM4"/>
<name>A0A218XPM4_PUNGR</name>
<evidence type="ECO:0000313" key="1">
    <source>
        <dbReference type="EMBL" id="OWM86441.1"/>
    </source>
</evidence>
<dbReference type="EMBL" id="MTKT01001084">
    <property type="protein sequence ID" value="OWM86441.1"/>
    <property type="molecule type" value="Genomic_DNA"/>
</dbReference>
<proteinExistence type="predicted"/>
<protein>
    <submittedName>
        <fullName evidence="1">Uncharacterized protein</fullName>
    </submittedName>
</protein>
<accession>A0A218XPM4</accession>
<organism evidence="1 2">
    <name type="scientific">Punica granatum</name>
    <name type="common">Pomegranate</name>
    <dbReference type="NCBI Taxonomy" id="22663"/>
    <lineage>
        <taxon>Eukaryota</taxon>
        <taxon>Viridiplantae</taxon>
        <taxon>Streptophyta</taxon>
        <taxon>Embryophyta</taxon>
        <taxon>Tracheophyta</taxon>
        <taxon>Spermatophyta</taxon>
        <taxon>Magnoliopsida</taxon>
        <taxon>eudicotyledons</taxon>
        <taxon>Gunneridae</taxon>
        <taxon>Pentapetalae</taxon>
        <taxon>rosids</taxon>
        <taxon>malvids</taxon>
        <taxon>Myrtales</taxon>
        <taxon>Lythraceae</taxon>
        <taxon>Punica</taxon>
    </lineage>
</organism>